<sequence>MVIELYDKNEYNELISKNELIIIGIANKDNKIWKYLETLLKALESQVDFNNIKVVIVDIKVVKDTLQDFEIEIAKRRTLIKVLLNGMCVFIQEDVMENIANDMEILRRGIRDSLKKYSINLRFART</sequence>
<comment type="caution">
    <text evidence="1">The sequence shown here is derived from an EMBL/GenBank/DDBJ whole genome shotgun (WGS) entry which is preliminary data.</text>
</comment>
<evidence type="ECO:0000313" key="1">
    <source>
        <dbReference type="EMBL" id="HHP82188.1"/>
    </source>
</evidence>
<protein>
    <submittedName>
        <fullName evidence="1">Uncharacterized protein</fullName>
    </submittedName>
</protein>
<reference evidence="1" key="1">
    <citation type="journal article" date="2020" name="mSystems">
        <title>Genome- and Community-Level Interaction Insights into Carbon Utilization and Element Cycling Functions of Hydrothermarchaeota in Hydrothermal Sediment.</title>
        <authorList>
            <person name="Zhou Z."/>
            <person name="Liu Y."/>
            <person name="Xu W."/>
            <person name="Pan J."/>
            <person name="Luo Z.H."/>
            <person name="Li M."/>
        </authorList>
    </citation>
    <scope>NUCLEOTIDE SEQUENCE [LARGE SCALE GENOMIC DNA]</scope>
    <source>
        <strain evidence="2">SpSt-1</strain>
        <strain evidence="1">SpSt-1121</strain>
    </source>
</reference>
<organism evidence="1">
    <name type="scientific">Ignisphaera aggregans</name>
    <dbReference type="NCBI Taxonomy" id="334771"/>
    <lineage>
        <taxon>Archaea</taxon>
        <taxon>Thermoproteota</taxon>
        <taxon>Thermoprotei</taxon>
        <taxon>Desulfurococcales</taxon>
        <taxon>Desulfurococcaceae</taxon>
        <taxon>Ignisphaera</taxon>
    </lineage>
</organism>
<evidence type="ECO:0000313" key="2">
    <source>
        <dbReference type="EMBL" id="HHR96336.1"/>
    </source>
</evidence>
<proteinExistence type="predicted"/>
<gene>
    <name evidence="2" type="ORF">ENL47_05895</name>
    <name evidence="1" type="ORF">ENM84_05935</name>
</gene>
<accession>A0A7C5XN37</accession>
<dbReference type="EMBL" id="DRZI01000255">
    <property type="protein sequence ID" value="HHP82188.1"/>
    <property type="molecule type" value="Genomic_DNA"/>
</dbReference>
<dbReference type="EMBL" id="DRUB01000112">
    <property type="protein sequence ID" value="HHR96336.1"/>
    <property type="molecule type" value="Genomic_DNA"/>
</dbReference>
<dbReference type="AlphaFoldDB" id="A0A7C5XN37"/>
<name>A0A7C5XN37_9CREN</name>